<proteinExistence type="predicted"/>
<sequence length="162" mass="17800">MRLLAEGAEPTGLIGLLRSYAYDNRTRYHESWLGDLWTRAQDPTPEHFIARGWDECLEILEPPPGRPCAPSRPRPTPAWPRGRAGIAEEALATGLLCFLLFVDEPLTALRRAACTSGDSDSIACLAGAFAGAYLGADAWPADWASRIEYRDELLTLGTLWDA</sequence>
<dbReference type="PANTHER" id="PTHR16222:SF12">
    <property type="entry name" value="ADP-RIBOSYLGLYCOHYDROLASE-RELATED"/>
    <property type="match status" value="1"/>
</dbReference>
<dbReference type="Proteomes" id="UP001501455">
    <property type="component" value="Unassembled WGS sequence"/>
</dbReference>
<dbReference type="Gene3D" id="1.10.4080.10">
    <property type="entry name" value="ADP-ribosylation/Crystallin J1"/>
    <property type="match status" value="1"/>
</dbReference>
<comment type="caution">
    <text evidence="1">The sequence shown here is derived from an EMBL/GenBank/DDBJ whole genome shotgun (WGS) entry which is preliminary data.</text>
</comment>
<dbReference type="SUPFAM" id="SSF101478">
    <property type="entry name" value="ADP-ribosylglycohydrolase"/>
    <property type="match status" value="1"/>
</dbReference>
<protein>
    <recommendedName>
        <fullName evidence="3">ADP-ribosylglycohydrolase family protein</fullName>
    </recommendedName>
</protein>
<keyword evidence="2" id="KW-1185">Reference proteome</keyword>
<gene>
    <name evidence="1" type="ORF">GCM10019016_136450</name>
</gene>
<dbReference type="Pfam" id="PF03747">
    <property type="entry name" value="ADP_ribosyl_GH"/>
    <property type="match status" value="1"/>
</dbReference>
<dbReference type="EMBL" id="BAAAXF010000091">
    <property type="protein sequence ID" value="GAA3506530.1"/>
    <property type="molecule type" value="Genomic_DNA"/>
</dbReference>
<evidence type="ECO:0000313" key="1">
    <source>
        <dbReference type="EMBL" id="GAA3506530.1"/>
    </source>
</evidence>
<dbReference type="RefSeq" id="WP_345586525.1">
    <property type="nucleotide sequence ID" value="NZ_BAAAXF010000091.1"/>
</dbReference>
<evidence type="ECO:0008006" key="3">
    <source>
        <dbReference type="Google" id="ProtNLM"/>
    </source>
</evidence>
<dbReference type="PANTHER" id="PTHR16222">
    <property type="entry name" value="ADP-RIBOSYLGLYCOHYDROLASE"/>
    <property type="match status" value="1"/>
</dbReference>
<accession>A0ABP6UFT4</accession>
<name>A0ABP6UFT4_9ACTN</name>
<organism evidence="1 2">
    <name type="scientific">Streptomyces prasinosporus</name>
    <dbReference type="NCBI Taxonomy" id="68256"/>
    <lineage>
        <taxon>Bacteria</taxon>
        <taxon>Bacillati</taxon>
        <taxon>Actinomycetota</taxon>
        <taxon>Actinomycetes</taxon>
        <taxon>Kitasatosporales</taxon>
        <taxon>Streptomycetaceae</taxon>
        <taxon>Streptomyces</taxon>
        <taxon>Streptomyces albogriseolus group</taxon>
    </lineage>
</organism>
<dbReference type="InterPro" id="IPR050792">
    <property type="entry name" value="ADP-ribosylglycohydrolase"/>
</dbReference>
<dbReference type="InterPro" id="IPR005502">
    <property type="entry name" value="Ribosyl_crysJ1"/>
</dbReference>
<reference evidence="2" key="1">
    <citation type="journal article" date="2019" name="Int. J. Syst. Evol. Microbiol.">
        <title>The Global Catalogue of Microorganisms (GCM) 10K type strain sequencing project: providing services to taxonomists for standard genome sequencing and annotation.</title>
        <authorList>
            <consortium name="The Broad Institute Genomics Platform"/>
            <consortium name="The Broad Institute Genome Sequencing Center for Infectious Disease"/>
            <person name="Wu L."/>
            <person name="Ma J."/>
        </authorList>
    </citation>
    <scope>NUCLEOTIDE SEQUENCE [LARGE SCALE GENOMIC DNA]</scope>
    <source>
        <strain evidence="2">JCM 4816</strain>
    </source>
</reference>
<evidence type="ECO:0000313" key="2">
    <source>
        <dbReference type="Proteomes" id="UP001501455"/>
    </source>
</evidence>
<dbReference type="InterPro" id="IPR036705">
    <property type="entry name" value="Ribosyl_crysJ1_sf"/>
</dbReference>